<feature type="non-terminal residue" evidence="1">
    <location>
        <position position="66"/>
    </location>
</feature>
<gene>
    <name evidence="1" type="ORF">RM863_39970</name>
</gene>
<protein>
    <submittedName>
        <fullName evidence="1">Uncharacterized protein</fullName>
    </submittedName>
</protein>
<evidence type="ECO:0000313" key="1">
    <source>
        <dbReference type="EMBL" id="MDT0478301.1"/>
    </source>
</evidence>
<sequence>MASPTTKEEWREFCTYEPTPDTERPCLTIDEIKALTPAEKSIYNERRSDYLEEERLFPTRDLTAVL</sequence>
<name>A0ABU2UYE6_9ACTN</name>
<dbReference type="Proteomes" id="UP001180489">
    <property type="component" value="Unassembled WGS sequence"/>
</dbReference>
<evidence type="ECO:0000313" key="2">
    <source>
        <dbReference type="Proteomes" id="UP001180489"/>
    </source>
</evidence>
<keyword evidence="2" id="KW-1185">Reference proteome</keyword>
<accession>A0ABU2UYE6</accession>
<dbReference type="EMBL" id="JAVRFF010000326">
    <property type="protein sequence ID" value="MDT0478301.1"/>
    <property type="molecule type" value="Genomic_DNA"/>
</dbReference>
<organism evidence="1 2">
    <name type="scientific">Streptomyces hintoniae</name>
    <dbReference type="NCBI Taxonomy" id="3075521"/>
    <lineage>
        <taxon>Bacteria</taxon>
        <taxon>Bacillati</taxon>
        <taxon>Actinomycetota</taxon>
        <taxon>Actinomycetes</taxon>
        <taxon>Kitasatosporales</taxon>
        <taxon>Streptomycetaceae</taxon>
        <taxon>Streptomyces</taxon>
    </lineage>
</organism>
<dbReference type="RefSeq" id="WP_311638206.1">
    <property type="nucleotide sequence ID" value="NZ_JAVRFF010000326.1"/>
</dbReference>
<proteinExistence type="predicted"/>
<comment type="caution">
    <text evidence="1">The sequence shown here is derived from an EMBL/GenBank/DDBJ whole genome shotgun (WGS) entry which is preliminary data.</text>
</comment>
<reference evidence="1" key="1">
    <citation type="submission" date="2024-05" db="EMBL/GenBank/DDBJ databases">
        <title>30 novel species of actinomycetes from the DSMZ collection.</title>
        <authorList>
            <person name="Nouioui I."/>
        </authorList>
    </citation>
    <scope>NUCLEOTIDE SEQUENCE</scope>
    <source>
        <strain evidence="1">DSM 41014</strain>
    </source>
</reference>